<reference evidence="2" key="1">
    <citation type="submission" date="2022-11" db="UniProtKB">
        <authorList>
            <consortium name="WormBaseParasite"/>
        </authorList>
    </citation>
    <scope>IDENTIFICATION</scope>
</reference>
<evidence type="ECO:0000313" key="2">
    <source>
        <dbReference type="WBParaSite" id="JU765_v2.g16749.t1"/>
    </source>
</evidence>
<dbReference type="WBParaSite" id="JU765_v2.g16749.t1">
    <property type="protein sequence ID" value="JU765_v2.g16749.t1"/>
    <property type="gene ID" value="JU765_v2.g16749"/>
</dbReference>
<accession>A0AC34QIW3</accession>
<organism evidence="1 2">
    <name type="scientific">Panagrolaimus sp. JU765</name>
    <dbReference type="NCBI Taxonomy" id="591449"/>
    <lineage>
        <taxon>Eukaryota</taxon>
        <taxon>Metazoa</taxon>
        <taxon>Ecdysozoa</taxon>
        <taxon>Nematoda</taxon>
        <taxon>Chromadorea</taxon>
        <taxon>Rhabditida</taxon>
        <taxon>Tylenchina</taxon>
        <taxon>Panagrolaimomorpha</taxon>
        <taxon>Panagrolaimoidea</taxon>
        <taxon>Panagrolaimidae</taxon>
        <taxon>Panagrolaimus</taxon>
    </lineage>
</organism>
<dbReference type="Proteomes" id="UP000887576">
    <property type="component" value="Unplaced"/>
</dbReference>
<name>A0AC34QIW3_9BILA</name>
<protein>
    <submittedName>
        <fullName evidence="2">TIP41-like protein</fullName>
    </submittedName>
</protein>
<evidence type="ECO:0000313" key="1">
    <source>
        <dbReference type="Proteomes" id="UP000887576"/>
    </source>
</evidence>
<sequence length="283" mass="32895">MCSTGSGGKRLKDEPEKVMERAQANARVEERFRFDETIDFFAIRDHILPSTCRHADDIVCQVCKFNELELPQLPEMIFPNNKLVLKLAGSEDYLIEFNAYDALKQVDAKTLPDVEVGPSAVWKEARKAHIDAANKSQPFDWTFTSNYAGTIGPNVKMEETSMTIDIEKLKRRDPIHFYSQLTLYEDELADHGCAHMAVRLRVMPTAFFVLCRFYLRVDNVFVRTCDTRLFGELDSNFILREWTKREALYSDLDQNDRDNVHDENLIWQSLPIIDNKSWKIFLE</sequence>
<proteinExistence type="predicted"/>